<dbReference type="InterPro" id="IPR038721">
    <property type="entry name" value="IS701-like_DDE_dom"/>
</dbReference>
<dbReference type="Pfam" id="PF13546">
    <property type="entry name" value="DDE_5"/>
    <property type="match status" value="1"/>
</dbReference>
<dbReference type="PANTHER" id="PTHR33627:SF1">
    <property type="entry name" value="TRANSPOSASE"/>
    <property type="match status" value="1"/>
</dbReference>
<accession>A0ABQ3AZK1</accession>
<protein>
    <recommendedName>
        <fullName evidence="1">Transposase IS701-like DDE domain-containing protein</fullName>
    </recommendedName>
</protein>
<dbReference type="Proteomes" id="UP000600946">
    <property type="component" value="Unassembled WGS sequence"/>
</dbReference>
<gene>
    <name evidence="2" type="ORF">GCM10010326_76950</name>
</gene>
<dbReference type="PANTHER" id="PTHR33627">
    <property type="entry name" value="TRANSPOSASE"/>
    <property type="match status" value="1"/>
</dbReference>
<dbReference type="RefSeq" id="WP_229893118.1">
    <property type="nucleotide sequence ID" value="NZ_BMUU01000026.1"/>
</dbReference>
<dbReference type="GeneID" id="96295515"/>
<feature type="domain" description="Transposase IS701-like DDE" evidence="1">
    <location>
        <begin position="26"/>
        <end position="251"/>
    </location>
</feature>
<name>A0ABQ3AZK1_9ACTN</name>
<evidence type="ECO:0000313" key="3">
    <source>
        <dbReference type="Proteomes" id="UP000600946"/>
    </source>
</evidence>
<proteinExistence type="predicted"/>
<sequence length="409" mass="44760">MTSVAFGQALSPMQETGLRITTYADQLFTHLPRADQRRWAAAYLLGLLAVSGRKSVRSLAAAVTDSPTASQSLHRFVNSSPWPWQPVRGELTHWVEERLRPKAWTVGTAVVPKRGNQSCGVHRRFVPALGRTINCQVGIGLFLAAGHGQVPVDWRLHLPGEWADDRLRRRARVPDAARPLPVWAHVLDLADSLASRTSTPLPLVANLGEYKESDRLLQGLRQRGHDFVVTVPPTLPVLTPAPVPGRGGDPSALTSAQSFLEASGEVPRSVVVSTHSGSTRLTRTVTGLVRLPRGAHAARFYRLFAEYPREGRGAPVIRLTSLVHRPMDELLQLAELQAGTPRALRHLEGNFGLQDFEGRSYPGWHRHVTLVSAACAYSRLAEAQAADSVETVPLNWLQADSRGTADLLV</sequence>
<comment type="caution">
    <text evidence="2">The sequence shown here is derived from an EMBL/GenBank/DDBJ whole genome shotgun (WGS) entry which is preliminary data.</text>
</comment>
<keyword evidence="3" id="KW-1185">Reference proteome</keyword>
<dbReference type="EMBL" id="BMUU01000026">
    <property type="protein sequence ID" value="GGY71331.1"/>
    <property type="molecule type" value="Genomic_DNA"/>
</dbReference>
<evidence type="ECO:0000259" key="1">
    <source>
        <dbReference type="Pfam" id="PF13546"/>
    </source>
</evidence>
<reference evidence="3" key="1">
    <citation type="journal article" date="2019" name="Int. J. Syst. Evol. Microbiol.">
        <title>The Global Catalogue of Microorganisms (GCM) 10K type strain sequencing project: providing services to taxonomists for standard genome sequencing and annotation.</title>
        <authorList>
            <consortium name="The Broad Institute Genomics Platform"/>
            <consortium name="The Broad Institute Genome Sequencing Center for Infectious Disease"/>
            <person name="Wu L."/>
            <person name="Ma J."/>
        </authorList>
    </citation>
    <scope>NUCLEOTIDE SEQUENCE [LARGE SCALE GENOMIC DNA]</scope>
    <source>
        <strain evidence="3">JCM 4594</strain>
    </source>
</reference>
<dbReference type="InterPro" id="IPR039365">
    <property type="entry name" value="IS701-like"/>
</dbReference>
<evidence type="ECO:0000313" key="2">
    <source>
        <dbReference type="EMBL" id="GGY71331.1"/>
    </source>
</evidence>
<organism evidence="2 3">
    <name type="scientific">Streptomyces xanthochromogenes</name>
    <dbReference type="NCBI Taxonomy" id="67384"/>
    <lineage>
        <taxon>Bacteria</taxon>
        <taxon>Bacillati</taxon>
        <taxon>Actinomycetota</taxon>
        <taxon>Actinomycetes</taxon>
        <taxon>Kitasatosporales</taxon>
        <taxon>Streptomycetaceae</taxon>
        <taxon>Streptomyces</taxon>
    </lineage>
</organism>